<gene>
    <name evidence="1" type="ORF">OUZ56_003603</name>
</gene>
<name>A0ABR0A970_9CRUS</name>
<evidence type="ECO:0000313" key="1">
    <source>
        <dbReference type="EMBL" id="KAK4021693.1"/>
    </source>
</evidence>
<reference evidence="1 2" key="1">
    <citation type="journal article" date="2023" name="Nucleic Acids Res.">
        <title>The hologenome of Daphnia magna reveals possible DNA methylation and microbiome-mediated evolution of the host genome.</title>
        <authorList>
            <person name="Chaturvedi A."/>
            <person name="Li X."/>
            <person name="Dhandapani V."/>
            <person name="Marshall H."/>
            <person name="Kissane S."/>
            <person name="Cuenca-Cambronero M."/>
            <person name="Asole G."/>
            <person name="Calvet F."/>
            <person name="Ruiz-Romero M."/>
            <person name="Marangio P."/>
            <person name="Guigo R."/>
            <person name="Rago D."/>
            <person name="Mirbahai L."/>
            <person name="Eastwood N."/>
            <person name="Colbourne J.K."/>
            <person name="Zhou J."/>
            <person name="Mallon E."/>
            <person name="Orsini L."/>
        </authorList>
    </citation>
    <scope>NUCLEOTIDE SEQUENCE [LARGE SCALE GENOMIC DNA]</scope>
    <source>
        <strain evidence="1">LRV0_1</strain>
    </source>
</reference>
<dbReference type="EMBL" id="JAOYFB010000036">
    <property type="protein sequence ID" value="KAK4021693.1"/>
    <property type="molecule type" value="Genomic_DNA"/>
</dbReference>
<comment type="caution">
    <text evidence="1">The sequence shown here is derived from an EMBL/GenBank/DDBJ whole genome shotgun (WGS) entry which is preliminary data.</text>
</comment>
<evidence type="ECO:0000313" key="2">
    <source>
        <dbReference type="Proteomes" id="UP001234178"/>
    </source>
</evidence>
<proteinExistence type="predicted"/>
<dbReference type="Proteomes" id="UP001234178">
    <property type="component" value="Unassembled WGS sequence"/>
</dbReference>
<keyword evidence="2" id="KW-1185">Reference proteome</keyword>
<accession>A0ABR0A970</accession>
<protein>
    <submittedName>
        <fullName evidence="1">Uncharacterized protein</fullName>
    </submittedName>
</protein>
<sequence length="78" mass="8572">MDVVGPQQARRRLNLAFNRFVNDASLEEVNCVGQSGYAQVETGNQVPVNVSQANNLNIDLLPSTSSTLPFPQFGIFFE</sequence>
<organism evidence="1 2">
    <name type="scientific">Daphnia magna</name>
    <dbReference type="NCBI Taxonomy" id="35525"/>
    <lineage>
        <taxon>Eukaryota</taxon>
        <taxon>Metazoa</taxon>
        <taxon>Ecdysozoa</taxon>
        <taxon>Arthropoda</taxon>
        <taxon>Crustacea</taxon>
        <taxon>Branchiopoda</taxon>
        <taxon>Diplostraca</taxon>
        <taxon>Cladocera</taxon>
        <taxon>Anomopoda</taxon>
        <taxon>Daphniidae</taxon>
        <taxon>Daphnia</taxon>
    </lineage>
</organism>